<sequence length="319" mass="36423">MKNNYLIFGGSGFIGTHLCEYLIDNDYKVTVVDLNDPIHKVSGVEYIKHDVRDLSELNLSNNVSCIYNLAAVHTTPGHVSHEYYETNVLGAIEVTKFAERHGVEHIVFTSSISVYGPDEVLKDEFSELTPNSSYGFSKMLAEKVHKTWLEASEKRYLTIVRPAVVFGPGEGGNFTRLAKMLQKGVFIFPGRKDTIKSCIYVDDLLYLIEAAKTSENRFEILNGAYKERYSLENIVQEMTENHFEDAKTVLLPRSFVLMAAKVFKVFNFMNIGIHPERVMKLLISTNIYPRWVEQNEIELPFNLSLALKDWSRKTNGKFD</sequence>
<dbReference type="Proteomes" id="UP000239763">
    <property type="component" value="Unassembled WGS sequence"/>
</dbReference>
<organism evidence="2 3">
    <name type="scientific">Vibrio lentus</name>
    <dbReference type="NCBI Taxonomy" id="136468"/>
    <lineage>
        <taxon>Bacteria</taxon>
        <taxon>Pseudomonadati</taxon>
        <taxon>Pseudomonadota</taxon>
        <taxon>Gammaproteobacteria</taxon>
        <taxon>Vibrionales</taxon>
        <taxon>Vibrionaceae</taxon>
        <taxon>Vibrio</taxon>
    </lineage>
</organism>
<protein>
    <submittedName>
        <fullName evidence="2">Epimerase</fullName>
    </submittedName>
</protein>
<dbReference type="CDD" id="cd08946">
    <property type="entry name" value="SDR_e"/>
    <property type="match status" value="1"/>
</dbReference>
<dbReference type="Gene3D" id="3.40.50.720">
    <property type="entry name" value="NAD(P)-binding Rossmann-like Domain"/>
    <property type="match status" value="1"/>
</dbReference>
<dbReference type="PANTHER" id="PTHR43245">
    <property type="entry name" value="BIFUNCTIONAL POLYMYXIN RESISTANCE PROTEIN ARNA"/>
    <property type="match status" value="1"/>
</dbReference>
<keyword evidence="3" id="KW-1185">Reference proteome</keyword>
<dbReference type="InterPro" id="IPR036291">
    <property type="entry name" value="NAD(P)-bd_dom_sf"/>
</dbReference>
<dbReference type="GeneID" id="69649076"/>
<comment type="caution">
    <text evidence="2">The sequence shown here is derived from an EMBL/GenBank/DDBJ whole genome shotgun (WGS) entry which is preliminary data.</text>
</comment>
<gene>
    <name evidence="2" type="ORF">BCV38_08700</name>
</gene>
<evidence type="ECO:0000259" key="1">
    <source>
        <dbReference type="Pfam" id="PF01370"/>
    </source>
</evidence>
<proteinExistence type="predicted"/>
<reference evidence="2 3" key="1">
    <citation type="journal article" date="2018" name="Nature">
        <title>A major lineage of non-tailed dsDNA viruses as unrecognized killers of marine bacteria.</title>
        <authorList>
            <person name="Kauffman K.M."/>
            <person name="Hussain F.A."/>
            <person name="Yang J."/>
            <person name="Arevalo P."/>
            <person name="Brown J.M."/>
            <person name="Chang W.K."/>
            <person name="VanInsberghe D."/>
            <person name="Elsherbini J."/>
            <person name="Sharma R.S."/>
            <person name="Cutler M.B."/>
            <person name="Kelly L."/>
            <person name="Polz M.F."/>
        </authorList>
    </citation>
    <scope>NUCLEOTIDE SEQUENCE [LARGE SCALE GENOMIC DNA]</scope>
    <source>
        <strain evidence="2 3">10N.286.55.E1</strain>
    </source>
</reference>
<dbReference type="EMBL" id="MCSB01000024">
    <property type="protein sequence ID" value="PME27114.1"/>
    <property type="molecule type" value="Genomic_DNA"/>
</dbReference>
<accession>A0AA44VRN0</accession>
<feature type="domain" description="NAD-dependent epimerase/dehydratase" evidence="1">
    <location>
        <begin position="6"/>
        <end position="210"/>
    </location>
</feature>
<evidence type="ECO:0000313" key="3">
    <source>
        <dbReference type="Proteomes" id="UP000239763"/>
    </source>
</evidence>
<dbReference type="InterPro" id="IPR001509">
    <property type="entry name" value="Epimerase_deHydtase"/>
</dbReference>
<dbReference type="SUPFAM" id="SSF51735">
    <property type="entry name" value="NAD(P)-binding Rossmann-fold domains"/>
    <property type="match status" value="1"/>
</dbReference>
<evidence type="ECO:0000313" key="2">
    <source>
        <dbReference type="EMBL" id="PME27114.1"/>
    </source>
</evidence>
<dbReference type="Pfam" id="PF01370">
    <property type="entry name" value="Epimerase"/>
    <property type="match status" value="1"/>
</dbReference>
<dbReference type="RefSeq" id="WP_102297901.1">
    <property type="nucleotide sequence ID" value="NZ_JAAHTI010000001.1"/>
</dbReference>
<dbReference type="AlphaFoldDB" id="A0AA44VRN0"/>
<name>A0AA44VRN0_9VIBR</name>
<dbReference type="InterPro" id="IPR050177">
    <property type="entry name" value="Lipid_A_modif_metabolic_enz"/>
</dbReference>